<organism evidence="3 4">
    <name type="scientific">Durusdinium trenchii</name>
    <dbReference type="NCBI Taxonomy" id="1381693"/>
    <lineage>
        <taxon>Eukaryota</taxon>
        <taxon>Sar</taxon>
        <taxon>Alveolata</taxon>
        <taxon>Dinophyceae</taxon>
        <taxon>Suessiales</taxon>
        <taxon>Symbiodiniaceae</taxon>
        <taxon>Durusdinium</taxon>
    </lineage>
</organism>
<dbReference type="EMBL" id="CAXAMM010011958">
    <property type="protein sequence ID" value="CAK9027546.1"/>
    <property type="molecule type" value="Genomic_DNA"/>
</dbReference>
<dbReference type="Proteomes" id="UP001642464">
    <property type="component" value="Unassembled WGS sequence"/>
</dbReference>
<dbReference type="SUPFAM" id="SSF56219">
    <property type="entry name" value="DNase I-like"/>
    <property type="match status" value="1"/>
</dbReference>
<dbReference type="Gene3D" id="4.10.60.20">
    <property type="match status" value="1"/>
</dbReference>
<dbReference type="Pfam" id="PF03372">
    <property type="entry name" value="Exo_endo_phos"/>
    <property type="match status" value="1"/>
</dbReference>
<name>A0ABP0KLL4_9DINO</name>
<evidence type="ECO:0000313" key="4">
    <source>
        <dbReference type="Proteomes" id="UP001642464"/>
    </source>
</evidence>
<dbReference type="InterPro" id="IPR005135">
    <property type="entry name" value="Endo/exonuclease/phosphatase"/>
</dbReference>
<accession>A0ABP0KLL4</accession>
<proteinExistence type="predicted"/>
<dbReference type="InterPro" id="IPR036691">
    <property type="entry name" value="Endo/exonu/phosph_ase_sf"/>
</dbReference>
<sequence>MSYNVLLPNSQDGWWIYKYYRDSRGSHTDWTERQALLRQQILDVGPEVLCLQEVCELSFQEDFGFLREAGYEILMHEKKGRMRPATCWRPHWQKITAQHKDRSLVVGLQRPGAGLEPTTMFIVNVHLSAGPNADRRLRQVHEALDCVEKEIKKLKMNPAHVPIVFCGDFNSQGATAVRELLTTGEVHPEFRESGDPTEIGQEGKQITSKVKKHGLALFQDAAESGYGRPPATILAQNIADKMLTSDGTLTPEMQQKLDAAFDSCRADHDVLSSDDVERFLLKVNRALGRGSEFRFVQKVYEETGRNELCREDFHALYAAELADGKFWGVEHDMRELVGSGLAKPADGPYELRFDYIYFTGATLKLTGVDQVLSQVQFDHIFGEPYEILPNSWHPSDHLPVIASFGLNGMA</sequence>
<dbReference type="PANTHER" id="PTHR12121">
    <property type="entry name" value="CARBON CATABOLITE REPRESSOR PROTEIN 4"/>
    <property type="match status" value="1"/>
</dbReference>
<evidence type="ECO:0000313" key="2">
    <source>
        <dbReference type="EMBL" id="CAK9027471.1"/>
    </source>
</evidence>
<dbReference type="InterPro" id="IPR050410">
    <property type="entry name" value="CCR4/nocturin_mRNA_transcr"/>
</dbReference>
<dbReference type="PANTHER" id="PTHR12121:SF36">
    <property type="entry name" value="ENDONUCLEASE_EXONUCLEASE_PHOSPHATASE DOMAIN-CONTAINING PROTEIN"/>
    <property type="match status" value="1"/>
</dbReference>
<feature type="domain" description="Endonuclease/exonuclease/phosphatase" evidence="1">
    <location>
        <begin position="1"/>
        <end position="397"/>
    </location>
</feature>
<evidence type="ECO:0000313" key="3">
    <source>
        <dbReference type="EMBL" id="CAK9027546.1"/>
    </source>
</evidence>
<comment type="caution">
    <text evidence="3">The sequence shown here is derived from an EMBL/GenBank/DDBJ whole genome shotgun (WGS) entry which is preliminary data.</text>
</comment>
<evidence type="ECO:0000259" key="1">
    <source>
        <dbReference type="Pfam" id="PF03372"/>
    </source>
</evidence>
<dbReference type="EMBL" id="CAXAMM010011925">
    <property type="protein sequence ID" value="CAK9027471.1"/>
    <property type="molecule type" value="Genomic_DNA"/>
</dbReference>
<protein>
    <submittedName>
        <fullName evidence="3">CCR4-Not complex 3'-5'-exoribonuclease subunit Ccr4 (Carbon catabolite repressor protein 4) (Cytoplasmic deadenylase) (Glucose-repressible alcohol dehydrogenase transcriptional effector)</fullName>
    </submittedName>
</protein>
<reference evidence="3 4" key="1">
    <citation type="submission" date="2024-02" db="EMBL/GenBank/DDBJ databases">
        <authorList>
            <person name="Chen Y."/>
            <person name="Shah S."/>
            <person name="Dougan E. K."/>
            <person name="Thang M."/>
            <person name="Chan C."/>
        </authorList>
    </citation>
    <scope>NUCLEOTIDE SEQUENCE [LARGE SCALE GENOMIC DNA]</scope>
</reference>
<keyword evidence="4" id="KW-1185">Reference proteome</keyword>
<dbReference type="Gene3D" id="3.60.10.10">
    <property type="entry name" value="Endonuclease/exonuclease/phosphatase"/>
    <property type="match status" value="1"/>
</dbReference>
<gene>
    <name evidence="2" type="ORF">SCF082_LOCUS17928</name>
    <name evidence="3" type="ORF">SCF082_LOCUS17968</name>
</gene>